<dbReference type="PROSITE" id="PS51257">
    <property type="entry name" value="PROKAR_LIPOPROTEIN"/>
    <property type="match status" value="1"/>
</dbReference>
<keyword evidence="1" id="KW-0804">Transcription</keyword>
<sequence>MKHQLIVTILGTDKIGILSTLAATVGACHCNILDSRQAVYGQDFSLTMILEGSQGAIAKAEFQIPQVCQQHDLLSMMKRTRQHHRQDLVHLADVEISGRDALGVIHHITAFFAEFDITVTAFRQNTYRDKEGDAEMMTCKMVVSMPKETDIDAISQAFAGRLGELNLQGTIKPKH</sequence>
<dbReference type="RefSeq" id="WP_062479618.1">
    <property type="nucleotide sequence ID" value="NZ_CP013650.1"/>
</dbReference>
<keyword evidence="1" id="KW-0678">Repressor</keyword>
<dbReference type="InterPro" id="IPR050990">
    <property type="entry name" value="UPF0237/GcvR_regulator"/>
</dbReference>
<dbReference type="PROSITE" id="PS51671">
    <property type="entry name" value="ACT"/>
    <property type="match status" value="1"/>
</dbReference>
<accession>A0A0U2PGB3</accession>
<gene>
    <name evidence="3" type="ORF">AT746_09360</name>
</gene>
<keyword evidence="1" id="KW-0963">Cytoplasm</keyword>
<dbReference type="STRING" id="1526571.AT746_09360"/>
<dbReference type="EMBL" id="CP013650">
    <property type="protein sequence ID" value="ALS98445.1"/>
    <property type="molecule type" value="Genomic_DNA"/>
</dbReference>
<dbReference type="PANTHER" id="PTHR34875">
    <property type="entry name" value="UPF0237 PROTEIN MJ1558"/>
    <property type="match status" value="1"/>
</dbReference>
<keyword evidence="4" id="KW-1185">Reference proteome</keyword>
<evidence type="ECO:0000259" key="2">
    <source>
        <dbReference type="PROSITE" id="PS51671"/>
    </source>
</evidence>
<dbReference type="InterPro" id="IPR002912">
    <property type="entry name" value="ACT_dom"/>
</dbReference>
<dbReference type="Pfam" id="PF13740">
    <property type="entry name" value="ACT_6"/>
    <property type="match status" value="1"/>
</dbReference>
<evidence type="ECO:0000313" key="3">
    <source>
        <dbReference type="EMBL" id="ALS98445.1"/>
    </source>
</evidence>
<evidence type="ECO:0000256" key="1">
    <source>
        <dbReference type="PIRNR" id="PIRNR028103"/>
    </source>
</evidence>
<dbReference type="PANTHER" id="PTHR34875:SF5">
    <property type="entry name" value="GLYCINE CLEAVAGE SYSTEM TRANSCRIPTIONAL REPRESSOR"/>
    <property type="match status" value="1"/>
</dbReference>
<reference evidence="3 4" key="1">
    <citation type="submission" date="2015-12" db="EMBL/GenBank/DDBJ databases">
        <title>Complete genome of Lacimicrobium alkaliphilum KCTC 32984.</title>
        <authorList>
            <person name="Kim S.-G."/>
            <person name="Lee Y.-J."/>
        </authorList>
    </citation>
    <scope>NUCLEOTIDE SEQUENCE [LARGE SCALE GENOMIC DNA]</scope>
    <source>
        <strain evidence="3 4">YelD216</strain>
    </source>
</reference>
<dbReference type="SUPFAM" id="SSF55021">
    <property type="entry name" value="ACT-like"/>
    <property type="match status" value="2"/>
</dbReference>
<dbReference type="GO" id="GO:0005737">
    <property type="term" value="C:cytoplasm"/>
    <property type="evidence" value="ECO:0007669"/>
    <property type="project" value="UniProtKB-SubCell"/>
</dbReference>
<dbReference type="PIRSF" id="PIRSF028103">
    <property type="entry name" value="GcvR"/>
    <property type="match status" value="1"/>
</dbReference>
<dbReference type="OrthoDB" id="5814713at2"/>
<dbReference type="InterPro" id="IPR016867">
    <property type="entry name" value="GcvR"/>
</dbReference>
<dbReference type="Proteomes" id="UP000068447">
    <property type="component" value="Chromosome"/>
</dbReference>
<comment type="subcellular location">
    <subcellularLocation>
        <location evidence="1">Cytoplasm</location>
    </subcellularLocation>
</comment>
<dbReference type="AlphaFoldDB" id="A0A0U2PGB3"/>
<evidence type="ECO:0000313" key="4">
    <source>
        <dbReference type="Proteomes" id="UP000068447"/>
    </source>
</evidence>
<dbReference type="InterPro" id="IPR045865">
    <property type="entry name" value="ACT-like_dom_sf"/>
</dbReference>
<feature type="domain" description="ACT" evidence="2">
    <location>
        <begin position="93"/>
        <end position="172"/>
    </location>
</feature>
<name>A0A0U2PGB3_9ALTE</name>
<protein>
    <recommendedName>
        <fullName evidence="1">Glycine cleavage system transcriptional repressor</fullName>
    </recommendedName>
</protein>
<proteinExistence type="predicted"/>
<dbReference type="Gene3D" id="3.30.70.260">
    <property type="match status" value="2"/>
</dbReference>
<dbReference type="KEGG" id="lal:AT746_09360"/>
<organism evidence="3 4">
    <name type="scientific">Lacimicrobium alkaliphilum</name>
    <dbReference type="NCBI Taxonomy" id="1526571"/>
    <lineage>
        <taxon>Bacteria</taxon>
        <taxon>Pseudomonadati</taxon>
        <taxon>Pseudomonadota</taxon>
        <taxon>Gammaproteobacteria</taxon>
        <taxon>Alteromonadales</taxon>
        <taxon>Alteromonadaceae</taxon>
        <taxon>Lacimicrobium</taxon>
    </lineage>
</organism>
<dbReference type="GO" id="GO:0006355">
    <property type="term" value="P:regulation of DNA-templated transcription"/>
    <property type="evidence" value="ECO:0007669"/>
    <property type="project" value="UniProtKB-UniRule"/>
</dbReference>